<protein>
    <recommendedName>
        <fullName evidence="3">SnoaL-like domain-containing protein</fullName>
    </recommendedName>
</protein>
<organism evidence="1 2">
    <name type="scientific">Zopfia rhizophila CBS 207.26</name>
    <dbReference type="NCBI Taxonomy" id="1314779"/>
    <lineage>
        <taxon>Eukaryota</taxon>
        <taxon>Fungi</taxon>
        <taxon>Dikarya</taxon>
        <taxon>Ascomycota</taxon>
        <taxon>Pezizomycotina</taxon>
        <taxon>Dothideomycetes</taxon>
        <taxon>Dothideomycetes incertae sedis</taxon>
        <taxon>Zopfiaceae</taxon>
        <taxon>Zopfia</taxon>
    </lineage>
</organism>
<name>A0A6A6ELF1_9PEZI</name>
<evidence type="ECO:0000313" key="1">
    <source>
        <dbReference type="EMBL" id="KAF2192997.1"/>
    </source>
</evidence>
<keyword evidence="2" id="KW-1185">Reference proteome</keyword>
<proteinExistence type="predicted"/>
<evidence type="ECO:0000313" key="2">
    <source>
        <dbReference type="Proteomes" id="UP000800200"/>
    </source>
</evidence>
<dbReference type="EMBL" id="ML994614">
    <property type="protein sequence ID" value="KAF2192997.1"/>
    <property type="molecule type" value="Genomic_DNA"/>
</dbReference>
<dbReference type="OrthoDB" id="2985845at2759"/>
<dbReference type="Proteomes" id="UP000800200">
    <property type="component" value="Unassembled WGS sequence"/>
</dbReference>
<reference evidence="1" key="1">
    <citation type="journal article" date="2020" name="Stud. Mycol.">
        <title>101 Dothideomycetes genomes: a test case for predicting lifestyles and emergence of pathogens.</title>
        <authorList>
            <person name="Haridas S."/>
            <person name="Albert R."/>
            <person name="Binder M."/>
            <person name="Bloem J."/>
            <person name="Labutti K."/>
            <person name="Salamov A."/>
            <person name="Andreopoulos B."/>
            <person name="Baker S."/>
            <person name="Barry K."/>
            <person name="Bills G."/>
            <person name="Bluhm B."/>
            <person name="Cannon C."/>
            <person name="Castanera R."/>
            <person name="Culley D."/>
            <person name="Daum C."/>
            <person name="Ezra D."/>
            <person name="Gonzalez J."/>
            <person name="Henrissat B."/>
            <person name="Kuo A."/>
            <person name="Liang C."/>
            <person name="Lipzen A."/>
            <person name="Lutzoni F."/>
            <person name="Magnuson J."/>
            <person name="Mondo S."/>
            <person name="Nolan M."/>
            <person name="Ohm R."/>
            <person name="Pangilinan J."/>
            <person name="Park H.-J."/>
            <person name="Ramirez L."/>
            <person name="Alfaro M."/>
            <person name="Sun H."/>
            <person name="Tritt A."/>
            <person name="Yoshinaga Y."/>
            <person name="Zwiers L.-H."/>
            <person name="Turgeon B."/>
            <person name="Goodwin S."/>
            <person name="Spatafora J."/>
            <person name="Crous P."/>
            <person name="Grigoriev I."/>
        </authorList>
    </citation>
    <scope>NUCLEOTIDE SEQUENCE</scope>
    <source>
        <strain evidence="1">CBS 207.26</strain>
    </source>
</reference>
<sequence length="150" mass="17072">MAPPRQSTSLETFVTNTFFFLVIQDDDEVFKITYNRNFDRGYEAIFNSDRLNFQTHLDFVQTLRKSVSDRRLVRFEAVVNETNENGVTCQVGFISEVGGNKDGKEVVYKSVGTLNVVFLEKHREGGGGHRQIDGERLVMRVEEKGEAESA</sequence>
<evidence type="ECO:0008006" key="3">
    <source>
        <dbReference type="Google" id="ProtNLM"/>
    </source>
</evidence>
<gene>
    <name evidence="1" type="ORF">K469DRAFT_693076</name>
</gene>
<dbReference type="AlphaFoldDB" id="A0A6A6ELF1"/>
<accession>A0A6A6ELF1</accession>